<accession>A0ABS1ZHC6</accession>
<dbReference type="EMBL" id="JAAEBW010000005">
    <property type="protein sequence ID" value="MBM1195872.1"/>
    <property type="molecule type" value="Genomic_DNA"/>
</dbReference>
<dbReference type="Proteomes" id="UP000809529">
    <property type="component" value="Unassembled WGS sequence"/>
</dbReference>
<reference evidence="1 2" key="1">
    <citation type="submission" date="2020-01" db="EMBL/GenBank/DDBJ databases">
        <title>Comparative genomics of meat spoilage bacteria.</title>
        <authorList>
            <person name="Hilgarth M."/>
            <person name="Vogel R.F."/>
        </authorList>
    </citation>
    <scope>NUCLEOTIDE SEQUENCE [LARGE SCALE GENOMIC DNA]</scope>
    <source>
        <strain evidence="1 2">TMW2.2077</strain>
    </source>
</reference>
<proteinExistence type="predicted"/>
<evidence type="ECO:0000313" key="2">
    <source>
        <dbReference type="Proteomes" id="UP000809529"/>
    </source>
</evidence>
<organism evidence="1 2">
    <name type="scientific">Pseudomonas weihenstephanensis</name>
    <dbReference type="NCBI Taxonomy" id="1608994"/>
    <lineage>
        <taxon>Bacteria</taxon>
        <taxon>Pseudomonadati</taxon>
        <taxon>Pseudomonadota</taxon>
        <taxon>Gammaproteobacteria</taxon>
        <taxon>Pseudomonadales</taxon>
        <taxon>Pseudomonadaceae</taxon>
        <taxon>Pseudomonas</taxon>
    </lineage>
</organism>
<gene>
    <name evidence="1" type="ORF">GYN02_11915</name>
</gene>
<evidence type="ECO:0000313" key="1">
    <source>
        <dbReference type="EMBL" id="MBM1195872.1"/>
    </source>
</evidence>
<sequence>MTKQDRGIPIELPVWQAPNDDVYIKSKGEDLDIIFKIWLSAGKYSKLLGLLNFKQVWGVRFERHKRLHYYPNREDDDFNSCYWIIDDSSWLKELTLERESYFSDWKQYDKTEYKHYIIQSNKHYIEVIAGAIIFSKKTQKT</sequence>
<keyword evidence="2" id="KW-1185">Reference proteome</keyword>
<comment type="caution">
    <text evidence="1">The sequence shown here is derived from an EMBL/GenBank/DDBJ whole genome shotgun (WGS) entry which is preliminary data.</text>
</comment>
<protein>
    <submittedName>
        <fullName evidence="1">Uncharacterized protein</fullName>
    </submittedName>
</protein>
<dbReference type="RefSeq" id="WP_203302967.1">
    <property type="nucleotide sequence ID" value="NZ_JAAEBW010000005.1"/>
</dbReference>
<name>A0ABS1ZHC6_9PSED</name>